<reference evidence="2" key="2">
    <citation type="submission" date="2015-01" db="EMBL/GenBank/DDBJ databases">
        <title>Evolutionary Origins and Diversification of the Mycorrhizal Mutualists.</title>
        <authorList>
            <consortium name="DOE Joint Genome Institute"/>
            <consortium name="Mycorrhizal Genomics Consortium"/>
            <person name="Kohler A."/>
            <person name="Kuo A."/>
            <person name="Nagy L.G."/>
            <person name="Floudas D."/>
            <person name="Copeland A."/>
            <person name="Barry K.W."/>
            <person name="Cichocki N."/>
            <person name="Veneault-Fourrey C."/>
            <person name="LaButti K."/>
            <person name="Lindquist E.A."/>
            <person name="Lipzen A."/>
            <person name="Lundell T."/>
            <person name="Morin E."/>
            <person name="Murat C."/>
            <person name="Riley R."/>
            <person name="Ohm R."/>
            <person name="Sun H."/>
            <person name="Tunlid A."/>
            <person name="Henrissat B."/>
            <person name="Grigoriev I.V."/>
            <person name="Hibbett D.S."/>
            <person name="Martin F."/>
        </authorList>
    </citation>
    <scope>NUCLEOTIDE SEQUENCE [LARGE SCALE GENOMIC DNA]</scope>
    <source>
        <strain evidence="2">F 1598</strain>
    </source>
</reference>
<gene>
    <name evidence="1" type="ORF">PILCRDRAFT_8214</name>
</gene>
<organism evidence="1 2">
    <name type="scientific">Piloderma croceum (strain F 1598)</name>
    <dbReference type="NCBI Taxonomy" id="765440"/>
    <lineage>
        <taxon>Eukaryota</taxon>
        <taxon>Fungi</taxon>
        <taxon>Dikarya</taxon>
        <taxon>Basidiomycota</taxon>
        <taxon>Agaricomycotina</taxon>
        <taxon>Agaricomycetes</taxon>
        <taxon>Agaricomycetidae</taxon>
        <taxon>Atheliales</taxon>
        <taxon>Atheliaceae</taxon>
        <taxon>Piloderma</taxon>
    </lineage>
</organism>
<dbReference type="InParanoid" id="A0A0C3FB93"/>
<protein>
    <submittedName>
        <fullName evidence="1">Uncharacterized protein</fullName>
    </submittedName>
</protein>
<evidence type="ECO:0000313" key="1">
    <source>
        <dbReference type="EMBL" id="KIM81960.1"/>
    </source>
</evidence>
<sequence>MNVKRKDFFRLLEAQRVEHLLIDRIISSATPNISDQYYSQALMTQRLQRAELEVKLYRLAILRDGLSLLDDSDDEDEDEDDEEEEE</sequence>
<proteinExistence type="predicted"/>
<accession>A0A0C3FB93</accession>
<dbReference type="Proteomes" id="UP000054166">
    <property type="component" value="Unassembled WGS sequence"/>
</dbReference>
<name>A0A0C3FB93_PILCF</name>
<keyword evidence="2" id="KW-1185">Reference proteome</keyword>
<dbReference type="AlphaFoldDB" id="A0A0C3FB93"/>
<dbReference type="EMBL" id="KN832996">
    <property type="protein sequence ID" value="KIM81960.1"/>
    <property type="molecule type" value="Genomic_DNA"/>
</dbReference>
<reference evidence="1 2" key="1">
    <citation type="submission" date="2014-04" db="EMBL/GenBank/DDBJ databases">
        <authorList>
            <consortium name="DOE Joint Genome Institute"/>
            <person name="Kuo A."/>
            <person name="Tarkka M."/>
            <person name="Buscot F."/>
            <person name="Kohler A."/>
            <person name="Nagy L.G."/>
            <person name="Floudas D."/>
            <person name="Copeland A."/>
            <person name="Barry K.W."/>
            <person name="Cichocki N."/>
            <person name="Veneault-Fourrey C."/>
            <person name="LaButti K."/>
            <person name="Lindquist E.A."/>
            <person name="Lipzen A."/>
            <person name="Lundell T."/>
            <person name="Morin E."/>
            <person name="Murat C."/>
            <person name="Sun H."/>
            <person name="Tunlid A."/>
            <person name="Henrissat B."/>
            <person name="Grigoriev I.V."/>
            <person name="Hibbett D.S."/>
            <person name="Martin F."/>
            <person name="Nordberg H.P."/>
            <person name="Cantor M.N."/>
            <person name="Hua S.X."/>
        </authorList>
    </citation>
    <scope>NUCLEOTIDE SEQUENCE [LARGE SCALE GENOMIC DNA]</scope>
    <source>
        <strain evidence="1 2">F 1598</strain>
    </source>
</reference>
<dbReference type="HOGENOM" id="CLU_2498660_0_0_1"/>
<evidence type="ECO:0000313" key="2">
    <source>
        <dbReference type="Proteomes" id="UP000054166"/>
    </source>
</evidence>